<sequence length="333" mass="38962">MIPDYLTFIRFQDKRTLLFIYIVTFVLLGFYWKNAGFSFTRQDVWLASAIFALILYSFTADLKAFWAYKCVVKNVDLSIFLKKETRPTAPIVYDPLVAMVIATLVFAGISALMLTLAQPDIVLLTLTIVAPLIMWGMFAALRTIYIRQVIASARDKKKYQRLSQYVALAIVMSVVMNLLTISPLRNSEQFERYGRYFTLESIITMLVLCAVVLAINLLFLRFTKRYIFLGHLFLNEIDLFFSPAIPWRALSEKPLWLRLVMLLGVEFAWSAIVGLLLTLLGWKVWFEVYFLLSYLPCLAYYALHTWWKWHNDFMMSSDMYLRWAEIDKENPLW</sequence>
<keyword evidence="1" id="KW-0472">Membrane</keyword>
<dbReference type="RefSeq" id="WP_176608636.1">
    <property type="nucleotide sequence ID" value="NZ_CP056117.1"/>
</dbReference>
<accession>A0A7H8U8T6</accession>
<protein>
    <recommendedName>
        <fullName evidence="4">Inner membrane protein</fullName>
    </recommendedName>
</protein>
<reference evidence="2 3" key="1">
    <citation type="submission" date="2020-06" db="EMBL/GenBank/DDBJ databases">
        <title>Long-read sequencing of DSM26481-BlokeschLab.</title>
        <authorList>
            <person name="Blokesch M."/>
        </authorList>
    </citation>
    <scope>NUCLEOTIDE SEQUENCE [LARGE SCALE GENOMIC DNA]</scope>
    <source>
        <strain evidence="2 3">DSM 26481</strain>
    </source>
</reference>
<evidence type="ECO:0008006" key="4">
    <source>
        <dbReference type="Google" id="ProtNLM"/>
    </source>
</evidence>
<name>A0A7H8U8T6_ENTCL</name>
<dbReference type="Proteomes" id="UP000509421">
    <property type="component" value="Chromosome"/>
</dbReference>
<feature type="transmembrane region" description="Helical" evidence="1">
    <location>
        <begin position="288"/>
        <end position="307"/>
    </location>
</feature>
<feature type="transmembrane region" description="Helical" evidence="1">
    <location>
        <begin position="162"/>
        <end position="181"/>
    </location>
</feature>
<feature type="transmembrane region" description="Helical" evidence="1">
    <location>
        <begin position="255"/>
        <end position="282"/>
    </location>
</feature>
<evidence type="ECO:0000256" key="1">
    <source>
        <dbReference type="SAM" id="Phobius"/>
    </source>
</evidence>
<proteinExistence type="predicted"/>
<evidence type="ECO:0000313" key="3">
    <source>
        <dbReference type="Proteomes" id="UP000509421"/>
    </source>
</evidence>
<evidence type="ECO:0000313" key="2">
    <source>
        <dbReference type="EMBL" id="QKZ96251.1"/>
    </source>
</evidence>
<dbReference type="AlphaFoldDB" id="A0A7H8U8T6"/>
<feature type="transmembrane region" description="Helical" evidence="1">
    <location>
        <begin position="16"/>
        <end position="32"/>
    </location>
</feature>
<feature type="transmembrane region" description="Helical" evidence="1">
    <location>
        <begin position="89"/>
        <end position="115"/>
    </location>
</feature>
<keyword evidence="1" id="KW-0812">Transmembrane</keyword>
<feature type="transmembrane region" description="Helical" evidence="1">
    <location>
        <begin position="201"/>
        <end position="220"/>
    </location>
</feature>
<gene>
    <name evidence="2" type="ORF">HWQ14_00280</name>
</gene>
<organism evidence="2 3">
    <name type="scientific">Enterobacter cloacae</name>
    <dbReference type="NCBI Taxonomy" id="550"/>
    <lineage>
        <taxon>Bacteria</taxon>
        <taxon>Pseudomonadati</taxon>
        <taxon>Pseudomonadota</taxon>
        <taxon>Gammaproteobacteria</taxon>
        <taxon>Enterobacterales</taxon>
        <taxon>Enterobacteriaceae</taxon>
        <taxon>Enterobacter</taxon>
        <taxon>Enterobacter cloacae complex</taxon>
    </lineage>
</organism>
<feature type="transmembrane region" description="Helical" evidence="1">
    <location>
        <begin position="121"/>
        <end position="141"/>
    </location>
</feature>
<feature type="transmembrane region" description="Helical" evidence="1">
    <location>
        <begin position="44"/>
        <end position="68"/>
    </location>
</feature>
<dbReference type="EMBL" id="CP056117">
    <property type="protein sequence ID" value="QKZ96251.1"/>
    <property type="molecule type" value="Genomic_DNA"/>
</dbReference>
<keyword evidence="1" id="KW-1133">Transmembrane helix</keyword>